<dbReference type="CDD" id="cd00995">
    <property type="entry name" value="PBP2_NikA_DppA_OppA_like"/>
    <property type="match status" value="1"/>
</dbReference>
<evidence type="ECO:0000313" key="5">
    <source>
        <dbReference type="Proteomes" id="UP001598352"/>
    </source>
</evidence>
<sequence length="555" mass="59096">MTHPPRLRTGGRRSGRYGRFTAVTGALSALAVLAACAGPPDGASDPSDGSFALSPGTPRAAGPIDSFSWAVYAEPPTLDYTVAFDYPQNTILSNVCESLMRWTPGLTVEPGLARKASNPDPTTWVYDLRAGVRFHDGRTMTADDVVHSLGRQRNPDNAAAWAQVFQNVTAVTRTGPLQVTVKLKKPDSQFPQYMATAAGVVASKAGVEKAGRDYGTTGGLACSGPFELGAWHKGQSIELDRFDGYWGTRAKAGQVEFRFLTDPSARTNALLSGEVDGGYLIPTESYARLKRSVTGTLHFGEGLSTVNVNITNLKGPLGDVRVRRALSLALDRSGFVKAGLGGGGSATTSLTTRAAWARAADTTRKAAFDGLPSTEPDLDRAKALIEEAGAKGATLTVATSSIGQDVSLLATAVQAAGTQIGLDIRLRSIAPNAFTALFTDPGAREGIDMFPLTYYQSITDPLDLLANFKTGAYLNFAGYSDPRYDELVERAAAADDPERRTAIEAKLQRHAADRLLWIPVAEWPTSVFLNRRITGAPTTIAYLYYPWAADVGATP</sequence>
<dbReference type="Gene3D" id="3.40.190.10">
    <property type="entry name" value="Periplasmic binding protein-like II"/>
    <property type="match status" value="1"/>
</dbReference>
<dbReference type="PANTHER" id="PTHR30290">
    <property type="entry name" value="PERIPLASMIC BINDING COMPONENT OF ABC TRANSPORTER"/>
    <property type="match status" value="1"/>
</dbReference>
<keyword evidence="5" id="KW-1185">Reference proteome</keyword>
<evidence type="ECO:0000256" key="2">
    <source>
        <dbReference type="SAM" id="SignalP"/>
    </source>
</evidence>
<organism evidence="4 5">
    <name type="scientific">Streptomyces rubiginosohelvolus</name>
    <dbReference type="NCBI Taxonomy" id="67362"/>
    <lineage>
        <taxon>Bacteria</taxon>
        <taxon>Bacillati</taxon>
        <taxon>Actinomycetota</taxon>
        <taxon>Actinomycetes</taxon>
        <taxon>Kitasatosporales</taxon>
        <taxon>Streptomycetaceae</taxon>
        <taxon>Streptomyces</taxon>
    </lineage>
</organism>
<name>A0ABW6F2W2_9ACTN</name>
<feature type="domain" description="Solute-binding protein family 5" evidence="3">
    <location>
        <begin position="107"/>
        <end position="471"/>
    </location>
</feature>
<comment type="caution">
    <text evidence="4">The sequence shown here is derived from an EMBL/GenBank/DDBJ whole genome shotgun (WGS) entry which is preliminary data.</text>
</comment>
<gene>
    <name evidence="4" type="ORF">ACFWOQ_15655</name>
</gene>
<dbReference type="PIRSF" id="PIRSF002741">
    <property type="entry name" value="MppA"/>
    <property type="match status" value="1"/>
</dbReference>
<dbReference type="Gene3D" id="3.10.105.10">
    <property type="entry name" value="Dipeptide-binding Protein, Domain 3"/>
    <property type="match status" value="1"/>
</dbReference>
<feature type="chain" id="PRO_5046676817" evidence="2">
    <location>
        <begin position="38"/>
        <end position="555"/>
    </location>
</feature>
<dbReference type="InterPro" id="IPR039424">
    <property type="entry name" value="SBP_5"/>
</dbReference>
<dbReference type="RefSeq" id="WP_382773416.1">
    <property type="nucleotide sequence ID" value="NZ_JBHXED010000008.1"/>
</dbReference>
<dbReference type="EMBL" id="JBHXKZ010000011">
    <property type="protein sequence ID" value="MFD4824010.1"/>
    <property type="molecule type" value="Genomic_DNA"/>
</dbReference>
<dbReference type="InterPro" id="IPR030678">
    <property type="entry name" value="Peptide/Ni-bd"/>
</dbReference>
<dbReference type="SUPFAM" id="SSF53850">
    <property type="entry name" value="Periplasmic binding protein-like II"/>
    <property type="match status" value="1"/>
</dbReference>
<dbReference type="InterPro" id="IPR000914">
    <property type="entry name" value="SBP_5_dom"/>
</dbReference>
<dbReference type="Pfam" id="PF00496">
    <property type="entry name" value="SBP_bac_5"/>
    <property type="match status" value="1"/>
</dbReference>
<dbReference type="Gene3D" id="3.90.76.10">
    <property type="entry name" value="Dipeptide-binding Protein, Domain 1"/>
    <property type="match status" value="1"/>
</dbReference>
<dbReference type="Proteomes" id="UP001598352">
    <property type="component" value="Unassembled WGS sequence"/>
</dbReference>
<dbReference type="PANTHER" id="PTHR30290:SF38">
    <property type="entry name" value="D,D-DIPEPTIDE-BINDING PERIPLASMIC PROTEIN DDPA-RELATED"/>
    <property type="match status" value="1"/>
</dbReference>
<evidence type="ECO:0000256" key="1">
    <source>
        <dbReference type="ARBA" id="ARBA00022729"/>
    </source>
</evidence>
<reference evidence="4 5" key="1">
    <citation type="submission" date="2024-09" db="EMBL/GenBank/DDBJ databases">
        <title>The Natural Products Discovery Center: Release of the First 8490 Sequenced Strains for Exploring Actinobacteria Biosynthetic Diversity.</title>
        <authorList>
            <person name="Kalkreuter E."/>
            <person name="Kautsar S.A."/>
            <person name="Yang D."/>
            <person name="Bader C.D."/>
            <person name="Teijaro C.N."/>
            <person name="Fluegel L."/>
            <person name="Davis C.M."/>
            <person name="Simpson J.R."/>
            <person name="Lauterbach L."/>
            <person name="Steele A.D."/>
            <person name="Gui C."/>
            <person name="Meng S."/>
            <person name="Li G."/>
            <person name="Viehrig K."/>
            <person name="Ye F."/>
            <person name="Su P."/>
            <person name="Kiefer A.F."/>
            <person name="Nichols A."/>
            <person name="Cepeda A.J."/>
            <person name="Yan W."/>
            <person name="Fan B."/>
            <person name="Jiang Y."/>
            <person name="Adhikari A."/>
            <person name="Zheng C.-J."/>
            <person name="Schuster L."/>
            <person name="Cowan T.M."/>
            <person name="Smanski M.J."/>
            <person name="Chevrette M.G."/>
            <person name="De Carvalho L.P.S."/>
            <person name="Shen B."/>
        </authorList>
    </citation>
    <scope>NUCLEOTIDE SEQUENCE [LARGE SCALE GENOMIC DNA]</scope>
    <source>
        <strain evidence="4 5">NPDC058428</strain>
    </source>
</reference>
<feature type="signal peptide" evidence="2">
    <location>
        <begin position="1"/>
        <end position="37"/>
    </location>
</feature>
<keyword evidence="1 2" id="KW-0732">Signal</keyword>
<evidence type="ECO:0000259" key="3">
    <source>
        <dbReference type="Pfam" id="PF00496"/>
    </source>
</evidence>
<evidence type="ECO:0000313" key="4">
    <source>
        <dbReference type="EMBL" id="MFD4824010.1"/>
    </source>
</evidence>
<accession>A0ABW6F2W2</accession>
<protein>
    <submittedName>
        <fullName evidence="4">ABC transporter substrate-binding protein</fullName>
    </submittedName>
</protein>
<proteinExistence type="predicted"/>